<evidence type="ECO:0000313" key="3">
    <source>
        <dbReference type="Proteomes" id="UP000035352"/>
    </source>
</evidence>
<dbReference type="InterPro" id="IPR012347">
    <property type="entry name" value="Ferritin-like"/>
</dbReference>
<organism evidence="2 3">
    <name type="scientific">Caldimonas brevitalea</name>
    <dbReference type="NCBI Taxonomy" id="413882"/>
    <lineage>
        <taxon>Bacteria</taxon>
        <taxon>Pseudomonadati</taxon>
        <taxon>Pseudomonadota</taxon>
        <taxon>Betaproteobacteria</taxon>
        <taxon>Burkholderiales</taxon>
        <taxon>Sphaerotilaceae</taxon>
        <taxon>Caldimonas</taxon>
    </lineage>
</organism>
<accession>A0A0G3BMN0</accession>
<dbReference type="Gene3D" id="1.20.1260.10">
    <property type="match status" value="1"/>
</dbReference>
<name>A0A0G3BMN0_9BURK</name>
<dbReference type="STRING" id="413882.AAW51_4023"/>
<feature type="domain" description="DUF305" evidence="1">
    <location>
        <begin position="72"/>
        <end position="186"/>
    </location>
</feature>
<evidence type="ECO:0000313" key="2">
    <source>
        <dbReference type="EMBL" id="AKJ30714.1"/>
    </source>
</evidence>
<evidence type="ECO:0000259" key="1">
    <source>
        <dbReference type="Pfam" id="PF03713"/>
    </source>
</evidence>
<proteinExistence type="predicted"/>
<dbReference type="Pfam" id="PF03713">
    <property type="entry name" value="DUF305"/>
    <property type="match status" value="1"/>
</dbReference>
<gene>
    <name evidence="2" type="ORF">AAW51_4023</name>
</gene>
<keyword evidence="3" id="KW-1185">Reference proteome</keyword>
<protein>
    <recommendedName>
        <fullName evidence="1">DUF305 domain-containing protein</fullName>
    </recommendedName>
</protein>
<dbReference type="AlphaFoldDB" id="A0A0G3BMN0"/>
<dbReference type="Proteomes" id="UP000035352">
    <property type="component" value="Chromosome"/>
</dbReference>
<reference evidence="2 3" key="1">
    <citation type="submission" date="2015-05" db="EMBL/GenBank/DDBJ databases">
        <authorList>
            <person name="Tang B."/>
            <person name="Yu Y."/>
        </authorList>
    </citation>
    <scope>NUCLEOTIDE SEQUENCE [LARGE SCALE GENOMIC DNA]</scope>
    <source>
        <strain evidence="2 3">DSM 7029</strain>
    </source>
</reference>
<dbReference type="KEGG" id="pbh:AAW51_4023"/>
<dbReference type="InterPro" id="IPR005183">
    <property type="entry name" value="DUF305_CopM-like"/>
</dbReference>
<dbReference type="EMBL" id="CP011371">
    <property type="protein sequence ID" value="AKJ30714.1"/>
    <property type="molecule type" value="Genomic_DNA"/>
</dbReference>
<sequence length="221" mass="25403">MTLSLSPASHADAPGAGHTAGFEVEFMQMTIDHHFSALRITELAAGTDLQRNGDIAPNEGVSPTPGFGATPAKATLDDLKSLARRNNRMQREEIMTLQRFLHDWYGIDYEPKLRRDGREMIELLEQARPGADFNHLFYEVFSRHHYTLMEPVNGCVAGVDLTHEDLRHECSNMWHSQTADIHMMRKELRKHFGIDDYQPFKGREPLRDRFWGPRGQHSRHD</sequence>